<proteinExistence type="predicted"/>
<dbReference type="AlphaFoldDB" id="A0A081A5S6"/>
<gene>
    <name evidence="1" type="ORF">F444_09969</name>
</gene>
<evidence type="ECO:0000313" key="2">
    <source>
        <dbReference type="Proteomes" id="UP000028582"/>
    </source>
</evidence>
<feature type="non-terminal residue" evidence="1">
    <location>
        <position position="160"/>
    </location>
</feature>
<protein>
    <submittedName>
        <fullName evidence="1">Uncharacterized protein</fullName>
    </submittedName>
</protein>
<sequence>MIRDRRACVNKLTGDDNNSQDLTPSSLSISASSQTMVIDLAQRDQEDNPTPNCNIPDTIVHRVTPNTTDPIWTQRASRFVVEEGSKCHTPSQSTEKSLTKRQKAWFKPKPPQDFVTGHIARWLQHFTDKDEPNIDLAKLTKRNREGKSVWNVKQLCQNID</sequence>
<dbReference type="EMBL" id="ANJA01001820">
    <property type="protein sequence ID" value="ETO74237.1"/>
    <property type="molecule type" value="Genomic_DNA"/>
</dbReference>
<organism evidence="1 2">
    <name type="scientific">Phytophthora nicotianae P1976</name>
    <dbReference type="NCBI Taxonomy" id="1317066"/>
    <lineage>
        <taxon>Eukaryota</taxon>
        <taxon>Sar</taxon>
        <taxon>Stramenopiles</taxon>
        <taxon>Oomycota</taxon>
        <taxon>Peronosporomycetes</taxon>
        <taxon>Peronosporales</taxon>
        <taxon>Peronosporaceae</taxon>
        <taxon>Phytophthora</taxon>
    </lineage>
</organism>
<evidence type="ECO:0000313" key="1">
    <source>
        <dbReference type="EMBL" id="ETO74237.1"/>
    </source>
</evidence>
<comment type="caution">
    <text evidence="1">The sequence shown here is derived from an EMBL/GenBank/DDBJ whole genome shotgun (WGS) entry which is preliminary data.</text>
</comment>
<accession>A0A081A5S6</accession>
<dbReference type="Proteomes" id="UP000028582">
    <property type="component" value="Unassembled WGS sequence"/>
</dbReference>
<reference evidence="1 2" key="1">
    <citation type="submission" date="2013-11" db="EMBL/GenBank/DDBJ databases">
        <title>The Genome Sequence of Phytophthora parasitica P1976.</title>
        <authorList>
            <consortium name="The Broad Institute Genomics Platform"/>
            <person name="Russ C."/>
            <person name="Tyler B."/>
            <person name="Panabieres F."/>
            <person name="Shan W."/>
            <person name="Tripathy S."/>
            <person name="Grunwald N."/>
            <person name="Machado M."/>
            <person name="Johnson C.S."/>
            <person name="Walker B."/>
            <person name="Young S."/>
            <person name="Zeng Q."/>
            <person name="Gargeya S."/>
            <person name="Fitzgerald M."/>
            <person name="Haas B."/>
            <person name="Abouelleil A."/>
            <person name="Allen A.W."/>
            <person name="Alvarado L."/>
            <person name="Arachchi H.M."/>
            <person name="Berlin A.M."/>
            <person name="Chapman S.B."/>
            <person name="Gainer-Dewar J."/>
            <person name="Goldberg J."/>
            <person name="Griggs A."/>
            <person name="Gujja S."/>
            <person name="Hansen M."/>
            <person name="Howarth C."/>
            <person name="Imamovic A."/>
            <person name="Ireland A."/>
            <person name="Larimer J."/>
            <person name="McCowan C."/>
            <person name="Murphy C."/>
            <person name="Pearson M."/>
            <person name="Poon T.W."/>
            <person name="Priest M."/>
            <person name="Roberts A."/>
            <person name="Saif S."/>
            <person name="Shea T."/>
            <person name="Sisk P."/>
            <person name="Sykes S."/>
            <person name="Wortman J."/>
            <person name="Nusbaum C."/>
            <person name="Birren B."/>
        </authorList>
    </citation>
    <scope>NUCLEOTIDE SEQUENCE [LARGE SCALE GENOMIC DNA]</scope>
    <source>
        <strain evidence="1 2">P1976</strain>
    </source>
</reference>
<name>A0A081A5S6_PHYNI</name>